<reference evidence="5 6" key="1">
    <citation type="submission" date="2019-08" db="EMBL/GenBank/DDBJ databases">
        <title>Whole genome of Aphis craccivora.</title>
        <authorList>
            <person name="Voronova N.V."/>
            <person name="Shulinski R.S."/>
            <person name="Bandarenka Y.V."/>
            <person name="Zhorov D.G."/>
            <person name="Warner D."/>
        </authorList>
    </citation>
    <scope>NUCLEOTIDE SEQUENCE [LARGE SCALE GENOMIC DNA]</scope>
    <source>
        <strain evidence="5">180601</strain>
        <tissue evidence="5">Whole Body</tissue>
    </source>
</reference>
<dbReference type="OrthoDB" id="10375788at2759"/>
<evidence type="ECO:0000313" key="6">
    <source>
        <dbReference type="Proteomes" id="UP000478052"/>
    </source>
</evidence>
<sequence>MVGFEKTGVRRLRPGHSEKNKEILIIDKFKYHFHKMLANDVERWSCTNKKCKCYFKRSGSVLLENE</sequence>
<protein>
    <recommendedName>
        <fullName evidence="4">FLYWCH-type domain-containing protein</fullName>
    </recommendedName>
</protein>
<evidence type="ECO:0000259" key="4">
    <source>
        <dbReference type="Pfam" id="PF04500"/>
    </source>
</evidence>
<accession>A0A6G0XK01</accession>
<dbReference type="InterPro" id="IPR007588">
    <property type="entry name" value="Znf_FLYWCH"/>
</dbReference>
<keyword evidence="2" id="KW-0863">Zinc-finger</keyword>
<evidence type="ECO:0000313" key="5">
    <source>
        <dbReference type="EMBL" id="KAF0740556.1"/>
    </source>
</evidence>
<name>A0A6G0XK01_APHCR</name>
<keyword evidence="3" id="KW-0862">Zinc</keyword>
<dbReference type="Pfam" id="PF04500">
    <property type="entry name" value="FLYWCH"/>
    <property type="match status" value="1"/>
</dbReference>
<dbReference type="AlphaFoldDB" id="A0A6G0XK01"/>
<dbReference type="Proteomes" id="UP000478052">
    <property type="component" value="Unassembled WGS sequence"/>
</dbReference>
<dbReference type="EMBL" id="VUJU01007782">
    <property type="protein sequence ID" value="KAF0740556.1"/>
    <property type="molecule type" value="Genomic_DNA"/>
</dbReference>
<gene>
    <name evidence="5" type="ORF">FWK35_00022240</name>
</gene>
<dbReference type="Gene3D" id="2.20.25.240">
    <property type="match status" value="1"/>
</dbReference>
<dbReference type="GO" id="GO:0008270">
    <property type="term" value="F:zinc ion binding"/>
    <property type="evidence" value="ECO:0007669"/>
    <property type="project" value="UniProtKB-KW"/>
</dbReference>
<evidence type="ECO:0000256" key="2">
    <source>
        <dbReference type="ARBA" id="ARBA00022771"/>
    </source>
</evidence>
<evidence type="ECO:0000256" key="1">
    <source>
        <dbReference type="ARBA" id="ARBA00022723"/>
    </source>
</evidence>
<feature type="domain" description="FLYWCH-type" evidence="4">
    <location>
        <begin position="17"/>
        <end position="53"/>
    </location>
</feature>
<keyword evidence="1" id="KW-0479">Metal-binding</keyword>
<feature type="non-terminal residue" evidence="5">
    <location>
        <position position="66"/>
    </location>
</feature>
<evidence type="ECO:0000256" key="3">
    <source>
        <dbReference type="ARBA" id="ARBA00022833"/>
    </source>
</evidence>
<proteinExistence type="predicted"/>
<organism evidence="5 6">
    <name type="scientific">Aphis craccivora</name>
    <name type="common">Cowpea aphid</name>
    <dbReference type="NCBI Taxonomy" id="307492"/>
    <lineage>
        <taxon>Eukaryota</taxon>
        <taxon>Metazoa</taxon>
        <taxon>Ecdysozoa</taxon>
        <taxon>Arthropoda</taxon>
        <taxon>Hexapoda</taxon>
        <taxon>Insecta</taxon>
        <taxon>Pterygota</taxon>
        <taxon>Neoptera</taxon>
        <taxon>Paraneoptera</taxon>
        <taxon>Hemiptera</taxon>
        <taxon>Sternorrhyncha</taxon>
        <taxon>Aphidomorpha</taxon>
        <taxon>Aphidoidea</taxon>
        <taxon>Aphididae</taxon>
        <taxon>Aphidini</taxon>
        <taxon>Aphis</taxon>
        <taxon>Aphis</taxon>
    </lineage>
</organism>
<comment type="caution">
    <text evidence="5">The sequence shown here is derived from an EMBL/GenBank/DDBJ whole genome shotgun (WGS) entry which is preliminary data.</text>
</comment>
<keyword evidence="6" id="KW-1185">Reference proteome</keyword>